<accession>A0A0G3CLJ9</accession>
<keyword evidence="2" id="KW-0378">Hydrolase</keyword>
<gene>
    <name evidence="2" type="ORF">MCM1_3010</name>
</gene>
<evidence type="ECO:0000313" key="2">
    <source>
        <dbReference type="EMBL" id="AKJ40002.1"/>
    </source>
</evidence>
<dbReference type="GO" id="GO:0004527">
    <property type="term" value="F:exonuclease activity"/>
    <property type="evidence" value="ECO:0007669"/>
    <property type="project" value="UniProtKB-KW"/>
</dbReference>
<proteinExistence type="predicted"/>
<keyword evidence="2" id="KW-0255">Endonuclease</keyword>
<protein>
    <submittedName>
        <fullName evidence="2">Endonuclease/exonuclease/phosphatase family protein</fullName>
    </submittedName>
</protein>
<dbReference type="PATRIC" id="fig|796385.3.peg.3681"/>
<dbReference type="Proteomes" id="UP000035331">
    <property type="component" value="Chromosome"/>
</dbReference>
<dbReference type="RefSeq" id="WP_080962279.1">
    <property type="nucleotide sequence ID" value="NZ_CP008746.1"/>
</dbReference>
<name>A0A0G3CLJ9_METBA</name>
<dbReference type="EMBL" id="CP008746">
    <property type="protein sequence ID" value="AKJ40002.1"/>
    <property type="molecule type" value="Genomic_DNA"/>
</dbReference>
<feature type="domain" description="Endonuclease/exonuclease/phosphatase" evidence="1">
    <location>
        <begin position="4"/>
        <end position="208"/>
    </location>
</feature>
<dbReference type="GeneID" id="24886715"/>
<dbReference type="AlphaFoldDB" id="A0A0G3CLJ9"/>
<reference evidence="2 3" key="2">
    <citation type="journal article" date="2015" name="Stand. Genomic Sci.">
        <title>The complete genome sequence of the rumen methanogen Methanosarcina barkeri CM1.</title>
        <authorList>
            <person name="Lambie S.C."/>
            <person name="Kelly W.J."/>
            <person name="Leahy S.C."/>
            <person name="Li D."/>
            <person name="Reilly K."/>
            <person name="McAllister T.A."/>
            <person name="Valle E.R."/>
            <person name="Attwood G.T."/>
            <person name="Altermann E."/>
        </authorList>
    </citation>
    <scope>NUCLEOTIDE SEQUENCE [LARGE SCALE GENOMIC DNA]</scope>
    <source>
        <strain evidence="2 3">CM1</strain>
    </source>
</reference>
<dbReference type="InterPro" id="IPR036691">
    <property type="entry name" value="Endo/exonu/phosph_ase_sf"/>
</dbReference>
<reference evidence="3" key="1">
    <citation type="submission" date="2014-06" db="EMBL/GenBank/DDBJ databases">
        <title>The complete genome sequence of Methanosarcina barkeri CM1.</title>
        <authorList>
            <consortium name="Pastoral Greenhouse Gas Research Consortium"/>
            <person name="Lambie S.C."/>
            <person name="Leahy S.C."/>
            <person name="Kelly W.J."/>
            <person name="Li D."/>
            <person name="Reilly K."/>
            <person name="Attwood G.T."/>
            <person name="Altermann E."/>
        </authorList>
    </citation>
    <scope>NUCLEOTIDE SEQUENCE [LARGE SCALE GENOMIC DNA]</scope>
    <source>
        <strain evidence="3">CM1</strain>
    </source>
</reference>
<evidence type="ECO:0000313" key="3">
    <source>
        <dbReference type="Proteomes" id="UP000035331"/>
    </source>
</evidence>
<keyword evidence="2" id="KW-0540">Nuclease</keyword>
<dbReference type="Gene3D" id="3.60.10.10">
    <property type="entry name" value="Endonuclease/exonuclease/phosphatase"/>
    <property type="match status" value="1"/>
</dbReference>
<dbReference type="SUPFAM" id="SSF56219">
    <property type="entry name" value="DNase I-like"/>
    <property type="match status" value="1"/>
</dbReference>
<organism evidence="2 3">
    <name type="scientific">Methanosarcina barkeri CM1</name>
    <dbReference type="NCBI Taxonomy" id="796385"/>
    <lineage>
        <taxon>Archaea</taxon>
        <taxon>Methanobacteriati</taxon>
        <taxon>Methanobacteriota</taxon>
        <taxon>Stenosarchaea group</taxon>
        <taxon>Methanomicrobia</taxon>
        <taxon>Methanosarcinales</taxon>
        <taxon>Methanosarcinaceae</taxon>
        <taxon>Methanosarcina</taxon>
    </lineage>
</organism>
<evidence type="ECO:0000259" key="1">
    <source>
        <dbReference type="Pfam" id="PF03372"/>
    </source>
</evidence>
<sequence>MKLLTWNINHRTFNRNIPYHMAKAIASLTPDVIVLTEYVPGPSHQRFIEQLDSYGFPYHVMSKRVLKENQVFIAANTTLECGKILAPTNIEKSVPSNVLHVHLPQKDFEILGLCVPDYGNKLKIKRKNWDWIMKVAAENKDSPFVIMGDFNTDPEYKPAKCGDRINQLVDEGWQHAIPKSGASYWDIKNGNGKRLDHAFISRHFDVLDANYISESGSYIFAGKNQIQCQIMRLC</sequence>
<dbReference type="Pfam" id="PF03372">
    <property type="entry name" value="Exo_endo_phos"/>
    <property type="match status" value="1"/>
</dbReference>
<dbReference type="InterPro" id="IPR005135">
    <property type="entry name" value="Endo/exonuclease/phosphatase"/>
</dbReference>
<dbReference type="GO" id="GO:0004519">
    <property type="term" value="F:endonuclease activity"/>
    <property type="evidence" value="ECO:0007669"/>
    <property type="project" value="UniProtKB-KW"/>
</dbReference>
<keyword evidence="2" id="KW-0269">Exonuclease</keyword>